<protein>
    <submittedName>
        <fullName evidence="1">Ribosomal RNA large subunit methyltransferase E</fullName>
    </submittedName>
</protein>
<keyword evidence="1" id="KW-0808">Transferase</keyword>
<dbReference type="GO" id="GO:0032259">
    <property type="term" value="P:methylation"/>
    <property type="evidence" value="ECO:0007669"/>
    <property type="project" value="UniProtKB-KW"/>
</dbReference>
<proteinExistence type="predicted"/>
<organism evidence="1">
    <name type="scientific">Lygus hesperus</name>
    <name type="common">Western plant bug</name>
    <dbReference type="NCBI Taxonomy" id="30085"/>
    <lineage>
        <taxon>Eukaryota</taxon>
        <taxon>Metazoa</taxon>
        <taxon>Ecdysozoa</taxon>
        <taxon>Arthropoda</taxon>
        <taxon>Hexapoda</taxon>
        <taxon>Insecta</taxon>
        <taxon>Pterygota</taxon>
        <taxon>Neoptera</taxon>
        <taxon>Paraneoptera</taxon>
        <taxon>Hemiptera</taxon>
        <taxon>Heteroptera</taxon>
        <taxon>Panheteroptera</taxon>
        <taxon>Cimicomorpha</taxon>
        <taxon>Miridae</taxon>
        <taxon>Mirini</taxon>
        <taxon>Lygus</taxon>
    </lineage>
</organism>
<accession>A0A0A9VN33</accession>
<gene>
    <name evidence="1" type="primary">rlmE_5</name>
    <name evidence="1" type="ORF">CM83_100429</name>
</gene>
<name>A0A0A9VN33_LYGHE</name>
<evidence type="ECO:0000313" key="1">
    <source>
        <dbReference type="EMBL" id="JAF97986.1"/>
    </source>
</evidence>
<reference evidence="1" key="2">
    <citation type="submission" date="2014-07" db="EMBL/GenBank/DDBJ databases">
        <authorList>
            <person name="Hull J."/>
        </authorList>
    </citation>
    <scope>NUCLEOTIDE SEQUENCE</scope>
</reference>
<keyword evidence="1" id="KW-0489">Methyltransferase</keyword>
<dbReference type="EMBL" id="GBHO01045617">
    <property type="protein sequence ID" value="JAF97986.1"/>
    <property type="molecule type" value="Transcribed_RNA"/>
</dbReference>
<dbReference type="AlphaFoldDB" id="A0A0A9VN33"/>
<dbReference type="GO" id="GO:0008168">
    <property type="term" value="F:methyltransferase activity"/>
    <property type="evidence" value="ECO:0007669"/>
    <property type="project" value="UniProtKB-KW"/>
</dbReference>
<reference evidence="1" key="1">
    <citation type="journal article" date="2014" name="PLoS ONE">
        <title>Transcriptome-Based Identification of ABC Transporters in the Western Tarnished Plant Bug Lygus hesperus.</title>
        <authorList>
            <person name="Hull J.J."/>
            <person name="Chaney K."/>
            <person name="Geib S.M."/>
            <person name="Fabrick J.A."/>
            <person name="Brent C.S."/>
            <person name="Walsh D."/>
            <person name="Lavine L.C."/>
        </authorList>
    </citation>
    <scope>NUCLEOTIDE SEQUENCE</scope>
</reference>
<sequence length="141" mass="15441">VYYVLNQCPTILCTTLFPLVVIAIRTLSPTYGYSEGRLLSCSLHDVKSSHKTQETPIASGVTVIVVRRTPATVSNGDSLCLNVSSRAKQLPSRINVRTPLSRAGTNGPEPSRSSSIHRVFVGIGELTITPSYHFDREIRRS</sequence>
<feature type="non-terminal residue" evidence="1">
    <location>
        <position position="1"/>
    </location>
</feature>